<accession>A0A225WGE8</accession>
<sequence>MNILLVSSVTARLEQHFDTTDTSRQVRTSTEAETAMRFLRAGDTGREDANEVSHKEERGFLTDNLIIMPSIKGGLNLALKAAELPAKILQDFQRLNVQMSEGNLLLWMRYVQKYRVKMGGDSWADDAYVIQTLKNFIPESQLSVVFNAMKEKTKLHSFGVNLEKAAANAV</sequence>
<protein>
    <submittedName>
        <fullName evidence="1">Avirulence protein</fullName>
    </submittedName>
</protein>
<keyword evidence="2" id="KW-1185">Reference proteome</keyword>
<evidence type="ECO:0000313" key="1">
    <source>
        <dbReference type="EMBL" id="OWZ16484.1"/>
    </source>
</evidence>
<proteinExistence type="predicted"/>
<reference evidence="2" key="1">
    <citation type="submission" date="2017-03" db="EMBL/GenBank/DDBJ databases">
        <title>Phytopthora megakarya and P. palmivora, two closely related causual agents of cacao black pod achieved similar genome size and gene model numbers by different mechanisms.</title>
        <authorList>
            <person name="Ali S."/>
            <person name="Shao J."/>
            <person name="Larry D.J."/>
            <person name="Kronmiller B."/>
            <person name="Shen D."/>
            <person name="Strem M.D."/>
            <person name="Melnick R.L."/>
            <person name="Guiltinan M.J."/>
            <person name="Tyler B.M."/>
            <person name="Meinhardt L.W."/>
            <person name="Bailey B.A."/>
        </authorList>
    </citation>
    <scope>NUCLEOTIDE SEQUENCE [LARGE SCALE GENOMIC DNA]</scope>
    <source>
        <strain evidence="2">zdho120</strain>
    </source>
</reference>
<dbReference type="AlphaFoldDB" id="A0A225WGE8"/>
<comment type="caution">
    <text evidence="1">The sequence shown here is derived from an EMBL/GenBank/DDBJ whole genome shotgun (WGS) entry which is preliminary data.</text>
</comment>
<organism evidence="1 2">
    <name type="scientific">Phytophthora megakarya</name>
    <dbReference type="NCBI Taxonomy" id="4795"/>
    <lineage>
        <taxon>Eukaryota</taxon>
        <taxon>Sar</taxon>
        <taxon>Stramenopiles</taxon>
        <taxon>Oomycota</taxon>
        <taxon>Peronosporomycetes</taxon>
        <taxon>Peronosporales</taxon>
        <taxon>Peronosporaceae</taxon>
        <taxon>Phytophthora</taxon>
    </lineage>
</organism>
<dbReference type="Proteomes" id="UP000198211">
    <property type="component" value="Unassembled WGS sequence"/>
</dbReference>
<evidence type="ECO:0000313" key="2">
    <source>
        <dbReference type="Proteomes" id="UP000198211"/>
    </source>
</evidence>
<dbReference type="OrthoDB" id="142697at2759"/>
<dbReference type="EMBL" id="NBNE01000926">
    <property type="protein sequence ID" value="OWZ16484.1"/>
    <property type="molecule type" value="Genomic_DNA"/>
</dbReference>
<gene>
    <name evidence="1" type="ORF">PHMEG_0009723</name>
</gene>
<name>A0A225WGE8_9STRA</name>